<dbReference type="PANTHER" id="PTHR46671:SF7">
    <property type="entry name" value="CORE-2_I-BRANCHING ENZYME"/>
    <property type="match status" value="1"/>
</dbReference>
<evidence type="ECO:0000313" key="7">
    <source>
        <dbReference type="Proteomes" id="UP000605970"/>
    </source>
</evidence>
<dbReference type="AlphaFoldDB" id="A0A8S9ZD47"/>
<evidence type="ECO:0000256" key="4">
    <source>
        <dbReference type="ARBA" id="ARBA00023136"/>
    </source>
</evidence>
<keyword evidence="5" id="KW-0325">Glycoprotein</keyword>
<feature type="non-terminal residue" evidence="6">
    <location>
        <position position="177"/>
    </location>
</feature>
<protein>
    <submittedName>
        <fullName evidence="6">Uncharacterized protein</fullName>
    </submittedName>
</protein>
<comment type="caution">
    <text evidence="6">The sequence shown here is derived from an EMBL/GenBank/DDBJ whole genome shotgun (WGS) entry which is preliminary data.</text>
</comment>
<comment type="subcellular location">
    <subcellularLocation>
        <location evidence="1">Membrane</location>
        <topology evidence="1">Single-pass type II membrane protein</topology>
    </subcellularLocation>
</comment>
<sequence length="177" mass="21027">NILTIKTIFQWIVKQFIHVTFFKNPLSEEEKAISIAYARIVYKDYRFLEAELATNYHPQNYYCFAVDLKANENFYKKIKSLSNCFNNIIIPKLLFSVNSLVKEWERLFMSCFKELINKKIKWEYILTLQNYDIQIKTNKELIQIFKLLNGACDAEYDFSGELDTKGYVQTSLAYPFC</sequence>
<proteinExistence type="predicted"/>
<organism evidence="6 7">
    <name type="scientific">Meloidogyne graminicola</name>
    <dbReference type="NCBI Taxonomy" id="189291"/>
    <lineage>
        <taxon>Eukaryota</taxon>
        <taxon>Metazoa</taxon>
        <taxon>Ecdysozoa</taxon>
        <taxon>Nematoda</taxon>
        <taxon>Chromadorea</taxon>
        <taxon>Rhabditida</taxon>
        <taxon>Tylenchina</taxon>
        <taxon>Tylenchomorpha</taxon>
        <taxon>Tylenchoidea</taxon>
        <taxon>Meloidogynidae</taxon>
        <taxon>Meloidogyninae</taxon>
        <taxon>Meloidogyne</taxon>
    </lineage>
</organism>
<evidence type="ECO:0000256" key="5">
    <source>
        <dbReference type="ARBA" id="ARBA00023180"/>
    </source>
</evidence>
<dbReference type="GO" id="GO:0016020">
    <property type="term" value="C:membrane"/>
    <property type="evidence" value="ECO:0007669"/>
    <property type="project" value="UniProtKB-SubCell"/>
</dbReference>
<keyword evidence="7" id="KW-1185">Reference proteome</keyword>
<dbReference type="OrthoDB" id="2019572at2759"/>
<reference evidence="6" key="1">
    <citation type="journal article" date="2020" name="Ecol. Evol.">
        <title>Genome structure and content of the rice root-knot nematode (Meloidogyne graminicola).</title>
        <authorList>
            <person name="Phan N.T."/>
            <person name="Danchin E.G.J."/>
            <person name="Klopp C."/>
            <person name="Perfus-Barbeoch L."/>
            <person name="Kozlowski D.K."/>
            <person name="Koutsovoulos G.D."/>
            <person name="Lopez-Roques C."/>
            <person name="Bouchez O."/>
            <person name="Zahm M."/>
            <person name="Besnard G."/>
            <person name="Bellafiore S."/>
        </authorList>
    </citation>
    <scope>NUCLEOTIDE SEQUENCE</scope>
    <source>
        <strain evidence="6">VN-18</strain>
    </source>
</reference>
<name>A0A8S9ZD47_9BILA</name>
<feature type="non-terminal residue" evidence="6">
    <location>
        <position position="1"/>
    </location>
</feature>
<dbReference type="PANTHER" id="PTHR46671">
    <property type="entry name" value="PROTEIN CBG11221"/>
    <property type="match status" value="1"/>
</dbReference>
<keyword evidence="3" id="KW-0808">Transferase</keyword>
<gene>
    <name evidence="6" type="ORF">Mgra_00009429</name>
</gene>
<evidence type="ECO:0000256" key="1">
    <source>
        <dbReference type="ARBA" id="ARBA00004606"/>
    </source>
</evidence>
<evidence type="ECO:0000256" key="3">
    <source>
        <dbReference type="ARBA" id="ARBA00022679"/>
    </source>
</evidence>
<dbReference type="InterPro" id="IPR003406">
    <property type="entry name" value="Glyco_trans_14"/>
</dbReference>
<evidence type="ECO:0000313" key="6">
    <source>
        <dbReference type="EMBL" id="KAF7627254.1"/>
    </source>
</evidence>
<accession>A0A8S9ZD47</accession>
<keyword evidence="4" id="KW-0472">Membrane</keyword>
<evidence type="ECO:0000256" key="2">
    <source>
        <dbReference type="ARBA" id="ARBA00022676"/>
    </source>
</evidence>
<dbReference type="Proteomes" id="UP000605970">
    <property type="component" value="Unassembled WGS sequence"/>
</dbReference>
<dbReference type="Pfam" id="PF02485">
    <property type="entry name" value="Branch"/>
    <property type="match status" value="1"/>
</dbReference>
<dbReference type="EMBL" id="JABEBT010000157">
    <property type="protein sequence ID" value="KAF7627254.1"/>
    <property type="molecule type" value="Genomic_DNA"/>
</dbReference>
<dbReference type="GO" id="GO:0016757">
    <property type="term" value="F:glycosyltransferase activity"/>
    <property type="evidence" value="ECO:0007669"/>
    <property type="project" value="UniProtKB-KW"/>
</dbReference>
<keyword evidence="2" id="KW-0328">Glycosyltransferase</keyword>